<feature type="transmembrane region" description="Helical" evidence="2">
    <location>
        <begin position="171"/>
        <end position="191"/>
    </location>
</feature>
<feature type="compositionally biased region" description="Gly residues" evidence="1">
    <location>
        <begin position="296"/>
        <end position="306"/>
    </location>
</feature>
<reference evidence="3" key="1">
    <citation type="journal article" date="2014" name="Int. J. Syst. Evol. Microbiol.">
        <title>Complete genome sequence of Corynebacterium casei LMG S-19264T (=DSM 44701T), isolated from a smear-ripened cheese.</title>
        <authorList>
            <consortium name="US DOE Joint Genome Institute (JGI-PGF)"/>
            <person name="Walter F."/>
            <person name="Albersmeier A."/>
            <person name="Kalinowski J."/>
            <person name="Ruckert C."/>
        </authorList>
    </citation>
    <scope>NUCLEOTIDE SEQUENCE</scope>
    <source>
        <strain evidence="3">JCM 4122</strain>
    </source>
</reference>
<keyword evidence="2" id="KW-1133">Transmembrane helix</keyword>
<evidence type="ECO:0008006" key="5">
    <source>
        <dbReference type="Google" id="ProtNLM"/>
    </source>
</evidence>
<proteinExistence type="predicted"/>
<sequence length="347" mass="34869">MDLLLVLFYAAGAAAVVRLVVLVRRTRGGPGGPLQDLYEAAFLAGGPGRVADTALAALHLDGRLVIGGPGVAAVVHRVAHDPVERAVFDVRATAPSGALHQLRLGVMTHPAVQEIGDGLAARGLVTPPEPRQALRRWCVGVVMASVLLLPSAAVVITVVRFGEPGDTGVPFVVKVLPLFFVCFATALVCGASAGRRVSPAGVAALAAYRREHVYVPGSDVLAAVATNGIHALPDRELWERLRNAARLQGQSLSGPRRAASPSPHPHPHHRSSSSSDTSAAVVLWCAGADTGGGGGWDSDGRGGSSCGSGASSCGSSSSSCGSSSSSCGSSSSSSCGSSSGSSCGSSG</sequence>
<dbReference type="NCBIfam" id="TIGR04222">
    <property type="entry name" value="near_uncomplex"/>
    <property type="match status" value="1"/>
</dbReference>
<name>A0A919BBI1_STRFL</name>
<keyword evidence="2" id="KW-0472">Membrane</keyword>
<protein>
    <recommendedName>
        <fullName evidence="5">TIGR04222 domain-containing membrane protein</fullName>
    </recommendedName>
</protein>
<keyword evidence="2" id="KW-0812">Transmembrane</keyword>
<evidence type="ECO:0000313" key="3">
    <source>
        <dbReference type="EMBL" id="GHF80663.1"/>
    </source>
</evidence>
<dbReference type="RefSeq" id="WP_190040709.1">
    <property type="nucleotide sequence ID" value="NZ_BNBE01000001.1"/>
</dbReference>
<evidence type="ECO:0000256" key="2">
    <source>
        <dbReference type="SAM" id="Phobius"/>
    </source>
</evidence>
<accession>A0A919BBI1</accession>
<dbReference type="InterPro" id="IPR026467">
    <property type="entry name" value="Ser/Gly_Cys_C_dom"/>
</dbReference>
<feature type="compositionally biased region" description="Low complexity" evidence="1">
    <location>
        <begin position="307"/>
        <end position="347"/>
    </location>
</feature>
<feature type="compositionally biased region" description="Low complexity" evidence="1">
    <location>
        <begin position="251"/>
        <end position="261"/>
    </location>
</feature>
<feature type="region of interest" description="Disordered" evidence="1">
    <location>
        <begin position="249"/>
        <end position="276"/>
    </location>
</feature>
<organism evidence="3 4">
    <name type="scientific">Streptomyces filamentosus</name>
    <name type="common">Streptomyces roseosporus</name>
    <dbReference type="NCBI Taxonomy" id="67294"/>
    <lineage>
        <taxon>Bacteria</taxon>
        <taxon>Bacillati</taxon>
        <taxon>Actinomycetota</taxon>
        <taxon>Actinomycetes</taxon>
        <taxon>Kitasatosporales</taxon>
        <taxon>Streptomycetaceae</taxon>
        <taxon>Streptomyces</taxon>
    </lineage>
</organism>
<evidence type="ECO:0000313" key="4">
    <source>
        <dbReference type="Proteomes" id="UP000632849"/>
    </source>
</evidence>
<dbReference type="AlphaFoldDB" id="A0A919BBI1"/>
<feature type="region of interest" description="Disordered" evidence="1">
    <location>
        <begin position="296"/>
        <end position="347"/>
    </location>
</feature>
<evidence type="ECO:0000256" key="1">
    <source>
        <dbReference type="SAM" id="MobiDB-lite"/>
    </source>
</evidence>
<dbReference type="Proteomes" id="UP000632849">
    <property type="component" value="Unassembled WGS sequence"/>
</dbReference>
<comment type="caution">
    <text evidence="3">The sequence shown here is derived from an EMBL/GenBank/DDBJ whole genome shotgun (WGS) entry which is preliminary data.</text>
</comment>
<gene>
    <name evidence="3" type="ORF">GCM10017667_05360</name>
</gene>
<reference evidence="3" key="2">
    <citation type="submission" date="2020-09" db="EMBL/GenBank/DDBJ databases">
        <authorList>
            <person name="Sun Q."/>
            <person name="Ohkuma M."/>
        </authorList>
    </citation>
    <scope>NUCLEOTIDE SEQUENCE</scope>
    <source>
        <strain evidence="3">JCM 4122</strain>
    </source>
</reference>
<keyword evidence="4" id="KW-1185">Reference proteome</keyword>
<dbReference type="EMBL" id="BNBE01000001">
    <property type="protein sequence ID" value="GHF80663.1"/>
    <property type="molecule type" value="Genomic_DNA"/>
</dbReference>
<feature type="transmembrane region" description="Helical" evidence="2">
    <location>
        <begin position="137"/>
        <end position="159"/>
    </location>
</feature>
<feature type="transmembrane region" description="Helical" evidence="2">
    <location>
        <begin position="6"/>
        <end position="23"/>
    </location>
</feature>